<keyword evidence="1" id="KW-0472">Membrane</keyword>
<reference evidence="2" key="1">
    <citation type="journal article" date="2023" name="Genome Biol. Evol.">
        <title>Long-read-based Genome Assembly of Drosophila gunungcola Reveals Fewer Chemosensory Genes in Flower-breeding Species.</title>
        <authorList>
            <person name="Negi A."/>
            <person name="Liao B.Y."/>
            <person name="Yeh S.D."/>
        </authorList>
    </citation>
    <scope>NUCLEOTIDE SEQUENCE</scope>
    <source>
        <strain evidence="2">Sukarami</strain>
    </source>
</reference>
<organism evidence="2 3">
    <name type="scientific">Drosophila gunungcola</name>
    <name type="common">fruit fly</name>
    <dbReference type="NCBI Taxonomy" id="103775"/>
    <lineage>
        <taxon>Eukaryota</taxon>
        <taxon>Metazoa</taxon>
        <taxon>Ecdysozoa</taxon>
        <taxon>Arthropoda</taxon>
        <taxon>Hexapoda</taxon>
        <taxon>Insecta</taxon>
        <taxon>Pterygota</taxon>
        <taxon>Neoptera</taxon>
        <taxon>Endopterygota</taxon>
        <taxon>Diptera</taxon>
        <taxon>Brachycera</taxon>
        <taxon>Muscomorpha</taxon>
        <taxon>Ephydroidea</taxon>
        <taxon>Drosophilidae</taxon>
        <taxon>Drosophila</taxon>
        <taxon>Sophophora</taxon>
    </lineage>
</organism>
<name>A0A9Q0BTN4_9MUSC</name>
<proteinExistence type="predicted"/>
<dbReference type="AlphaFoldDB" id="A0A9Q0BTN4"/>
<evidence type="ECO:0000313" key="3">
    <source>
        <dbReference type="Proteomes" id="UP001059596"/>
    </source>
</evidence>
<keyword evidence="1" id="KW-0812">Transmembrane</keyword>
<keyword evidence="3" id="KW-1185">Reference proteome</keyword>
<evidence type="ECO:0000256" key="1">
    <source>
        <dbReference type="SAM" id="Phobius"/>
    </source>
</evidence>
<protein>
    <submittedName>
        <fullName evidence="2">Uncharacterized protein</fullName>
    </submittedName>
</protein>
<evidence type="ECO:0000313" key="2">
    <source>
        <dbReference type="EMBL" id="KAI8043761.1"/>
    </source>
</evidence>
<gene>
    <name evidence="2" type="ORF">M5D96_005099</name>
</gene>
<comment type="caution">
    <text evidence="2">The sequence shown here is derived from an EMBL/GenBank/DDBJ whole genome shotgun (WGS) entry which is preliminary data.</text>
</comment>
<dbReference type="EMBL" id="JAMKOV010000002">
    <property type="protein sequence ID" value="KAI8043761.1"/>
    <property type="molecule type" value="Genomic_DNA"/>
</dbReference>
<accession>A0A9Q0BTN4</accession>
<feature type="non-terminal residue" evidence="2">
    <location>
        <position position="176"/>
    </location>
</feature>
<feature type="transmembrane region" description="Helical" evidence="1">
    <location>
        <begin position="62"/>
        <end position="85"/>
    </location>
</feature>
<sequence>MHGYIFFKLIDFAGLAPFFDGGGGGGGGGWTVKGTPASCSSFAPGPCNCVLLFGAFVQQLPFVVNFGAVLLSFVLVLVLVLDLIIPPGDLHFVPCNAASFKSDGINQKQLAQGRLQTLHPDLSAPATEEDVGLLFPHRSAIKSNDAGIVKLRAFRVFYVIKVYTLPLLRYVSYCHF</sequence>
<keyword evidence="1" id="KW-1133">Transmembrane helix</keyword>
<dbReference type="Proteomes" id="UP001059596">
    <property type="component" value="Unassembled WGS sequence"/>
</dbReference>